<dbReference type="InterPro" id="IPR029035">
    <property type="entry name" value="DHS-like_NAD/FAD-binding_dom"/>
</dbReference>
<dbReference type="PANTHER" id="PTHR18968:SF120">
    <property type="entry name" value="ACETOLACTATE SYNTHASE LARGE SUBUNIT"/>
    <property type="match status" value="1"/>
</dbReference>
<keyword evidence="10" id="KW-1185">Reference proteome</keyword>
<organism evidence="8 11">
    <name type="scientific">Teichococcus wenyumeiae</name>
    <dbReference type="NCBI Taxonomy" id="2478470"/>
    <lineage>
        <taxon>Bacteria</taxon>
        <taxon>Pseudomonadati</taxon>
        <taxon>Pseudomonadota</taxon>
        <taxon>Alphaproteobacteria</taxon>
        <taxon>Acetobacterales</taxon>
        <taxon>Roseomonadaceae</taxon>
        <taxon>Roseomonas</taxon>
    </lineage>
</organism>
<dbReference type="SUPFAM" id="SSF52467">
    <property type="entry name" value="DHS-like NAD/FAD-binding domain"/>
    <property type="match status" value="1"/>
</dbReference>
<dbReference type="GO" id="GO:0000287">
    <property type="term" value="F:magnesium ion binding"/>
    <property type="evidence" value="ECO:0007669"/>
    <property type="project" value="InterPro"/>
</dbReference>
<dbReference type="Gene3D" id="3.40.50.970">
    <property type="match status" value="2"/>
</dbReference>
<dbReference type="EMBL" id="RFLX01000021">
    <property type="protein sequence ID" value="RMI19324.1"/>
    <property type="molecule type" value="Genomic_DNA"/>
</dbReference>
<evidence type="ECO:0000256" key="2">
    <source>
        <dbReference type="ARBA" id="ARBA00023052"/>
    </source>
</evidence>
<dbReference type="FunFam" id="3.40.50.970:FF:000007">
    <property type="entry name" value="Acetolactate synthase"/>
    <property type="match status" value="1"/>
</dbReference>
<gene>
    <name evidence="8" type="ORF">D6Z83_09520</name>
    <name evidence="9" type="ORF">EBE87_20890</name>
</gene>
<evidence type="ECO:0000313" key="9">
    <source>
        <dbReference type="EMBL" id="RMI19324.1"/>
    </source>
</evidence>
<dbReference type="InterPro" id="IPR012000">
    <property type="entry name" value="Thiamin_PyroP_enz_cen_dom"/>
</dbReference>
<dbReference type="GO" id="GO:0009099">
    <property type="term" value="P:L-valine biosynthetic process"/>
    <property type="evidence" value="ECO:0007669"/>
    <property type="project" value="TreeGrafter"/>
</dbReference>
<dbReference type="OrthoDB" id="4494979at2"/>
<sequence length="575" mass="61214">MAETLLPHGTSAPEAGTTAGSSATAAPPRTGGQILVDQLVAQGVERVSCVPGESYLAVLDALFDARIDVITCRAEGGAAIMAEAYGKLTGRPGICMVTRGPGATNASCGVHVAMQDSTPMILFVGQVAREMREREAFQELDYRAVFGTMAKWATEIDSAERIPEIVSRAFHVAMQGRPGPVVIALPEDMLTELASVADAPRVTPALPAPAAEDMQAMAALLEGARRPLAILGGTGWDEAAVEGMAAFAERWSLPVCTSFRRADRFRWDHRCYVGDLGIGPSPRLAAMVQEADLLLLIGGRMSEMPSGSYSLLDIPVPRQKLVHVHPGAEELGRVYAPTLAIQAAPSRFAPALAGFAPKATPAWAAETAPAHEAFLSWSGTPRTLPGDFQYGEVVRWLNERLPADTVLCNGAGNFAGWMHRHWRFSRLGTQLAPTSGSMGYGVPAAIMAKRQKPEAVSVVIAGDGDFLMTGQEFATAVQHGIPVLVIVIDNGMYGTIRMHQERDYPGRISATRLVNPDFAAYATAFGGHGEVVRSTADFAPAFERALASGKPAILHCFLDPRARSVGRDMPEGQPL</sequence>
<name>A0A3A9JL05_9PROT</name>
<evidence type="ECO:0000313" key="10">
    <source>
        <dbReference type="Proteomes" id="UP000274097"/>
    </source>
</evidence>
<keyword evidence="2 3" id="KW-0786">Thiamine pyrophosphate</keyword>
<feature type="compositionally biased region" description="Low complexity" evidence="4">
    <location>
        <begin position="9"/>
        <end position="28"/>
    </location>
</feature>
<evidence type="ECO:0000259" key="6">
    <source>
        <dbReference type="Pfam" id="PF02775"/>
    </source>
</evidence>
<dbReference type="Pfam" id="PF02776">
    <property type="entry name" value="TPP_enzyme_N"/>
    <property type="match status" value="1"/>
</dbReference>
<dbReference type="InterPro" id="IPR012001">
    <property type="entry name" value="Thiamin_PyroP_enz_TPP-bd_dom"/>
</dbReference>
<accession>A0A3A9JL05</accession>
<dbReference type="AlphaFoldDB" id="A0A3A9JL05"/>
<feature type="region of interest" description="Disordered" evidence="4">
    <location>
        <begin position="1"/>
        <end position="28"/>
    </location>
</feature>
<proteinExistence type="inferred from homology"/>
<dbReference type="InterPro" id="IPR029061">
    <property type="entry name" value="THDP-binding"/>
</dbReference>
<evidence type="ECO:0000313" key="8">
    <source>
        <dbReference type="EMBL" id="RKK04404.1"/>
    </source>
</evidence>
<comment type="caution">
    <text evidence="8">The sequence shown here is derived from an EMBL/GenBank/DDBJ whole genome shotgun (WGS) entry which is preliminary data.</text>
</comment>
<dbReference type="Proteomes" id="UP000278036">
    <property type="component" value="Unassembled WGS sequence"/>
</dbReference>
<evidence type="ECO:0000259" key="7">
    <source>
        <dbReference type="Pfam" id="PF02776"/>
    </source>
</evidence>
<dbReference type="GO" id="GO:0005948">
    <property type="term" value="C:acetolactate synthase complex"/>
    <property type="evidence" value="ECO:0007669"/>
    <property type="project" value="TreeGrafter"/>
</dbReference>
<evidence type="ECO:0000256" key="1">
    <source>
        <dbReference type="ARBA" id="ARBA00007812"/>
    </source>
</evidence>
<dbReference type="CDD" id="cd07035">
    <property type="entry name" value="TPP_PYR_POX_like"/>
    <property type="match status" value="1"/>
</dbReference>
<dbReference type="Pfam" id="PF00205">
    <property type="entry name" value="TPP_enzyme_M"/>
    <property type="match status" value="1"/>
</dbReference>
<comment type="similarity">
    <text evidence="1 3">Belongs to the TPP enzyme family.</text>
</comment>
<dbReference type="Pfam" id="PF02775">
    <property type="entry name" value="TPP_enzyme_C"/>
    <property type="match status" value="1"/>
</dbReference>
<evidence type="ECO:0000256" key="4">
    <source>
        <dbReference type="SAM" id="MobiDB-lite"/>
    </source>
</evidence>
<feature type="domain" description="Thiamine pyrophosphate enzyme TPP-binding" evidence="6">
    <location>
        <begin position="410"/>
        <end position="556"/>
    </location>
</feature>
<dbReference type="PANTHER" id="PTHR18968">
    <property type="entry name" value="THIAMINE PYROPHOSPHATE ENZYMES"/>
    <property type="match status" value="1"/>
</dbReference>
<reference evidence="8 11" key="1">
    <citation type="submission" date="2018-09" db="EMBL/GenBank/DDBJ databases">
        <title>Roseomonas sp. nov., isolated from feces of Tibetan antelopes in the Qinghai-Tibet plateau, China.</title>
        <authorList>
            <person name="Tian Z."/>
        </authorList>
    </citation>
    <scope>NUCLEOTIDE SEQUENCE [LARGE SCALE GENOMIC DNA]</scope>
    <source>
        <strain evidence="9 10">Z23</strain>
        <strain evidence="8 11">Z24</strain>
    </source>
</reference>
<dbReference type="GO" id="GO:0009097">
    <property type="term" value="P:isoleucine biosynthetic process"/>
    <property type="evidence" value="ECO:0007669"/>
    <property type="project" value="TreeGrafter"/>
</dbReference>
<dbReference type="InterPro" id="IPR011766">
    <property type="entry name" value="TPP_enzyme_TPP-bd"/>
</dbReference>
<protein>
    <submittedName>
        <fullName evidence="8">Thiamine pyrophosphate-binding protein</fullName>
    </submittedName>
</protein>
<dbReference type="NCBIfam" id="NF006052">
    <property type="entry name" value="PRK08199.1"/>
    <property type="match status" value="1"/>
</dbReference>
<dbReference type="GO" id="GO:0030976">
    <property type="term" value="F:thiamine pyrophosphate binding"/>
    <property type="evidence" value="ECO:0007669"/>
    <property type="project" value="InterPro"/>
</dbReference>
<feature type="domain" description="Thiamine pyrophosphate enzyme central" evidence="5">
    <location>
        <begin position="215"/>
        <end position="352"/>
    </location>
</feature>
<evidence type="ECO:0000259" key="5">
    <source>
        <dbReference type="Pfam" id="PF00205"/>
    </source>
</evidence>
<evidence type="ECO:0000313" key="11">
    <source>
        <dbReference type="Proteomes" id="UP000278036"/>
    </source>
</evidence>
<evidence type="ECO:0000256" key="3">
    <source>
        <dbReference type="RuleBase" id="RU362132"/>
    </source>
</evidence>
<dbReference type="EMBL" id="RAQU01000044">
    <property type="protein sequence ID" value="RKK04404.1"/>
    <property type="molecule type" value="Genomic_DNA"/>
</dbReference>
<feature type="domain" description="Thiamine pyrophosphate enzyme N-terminal TPP-binding" evidence="7">
    <location>
        <begin position="29"/>
        <end position="142"/>
    </location>
</feature>
<dbReference type="InParanoid" id="A0A3A9JL05"/>
<dbReference type="GO" id="GO:0050660">
    <property type="term" value="F:flavin adenine dinucleotide binding"/>
    <property type="evidence" value="ECO:0007669"/>
    <property type="project" value="TreeGrafter"/>
</dbReference>
<dbReference type="GO" id="GO:0003984">
    <property type="term" value="F:acetolactate synthase activity"/>
    <property type="evidence" value="ECO:0007669"/>
    <property type="project" value="TreeGrafter"/>
</dbReference>
<dbReference type="SUPFAM" id="SSF52518">
    <property type="entry name" value="Thiamin diphosphate-binding fold (THDP-binding)"/>
    <property type="match status" value="2"/>
</dbReference>
<dbReference type="Gene3D" id="3.40.50.1220">
    <property type="entry name" value="TPP-binding domain"/>
    <property type="match status" value="1"/>
</dbReference>
<dbReference type="InterPro" id="IPR045229">
    <property type="entry name" value="TPP_enz"/>
</dbReference>
<dbReference type="CDD" id="cd00568">
    <property type="entry name" value="TPP_enzymes"/>
    <property type="match status" value="1"/>
</dbReference>
<dbReference type="Proteomes" id="UP000274097">
    <property type="component" value="Unassembled WGS sequence"/>
</dbReference>